<feature type="compositionally biased region" description="Basic and acidic residues" evidence="1">
    <location>
        <begin position="137"/>
        <end position="146"/>
    </location>
</feature>
<feature type="compositionally biased region" description="Gly residues" evidence="1">
    <location>
        <begin position="579"/>
        <end position="590"/>
    </location>
</feature>
<evidence type="ECO:0000313" key="3">
    <source>
        <dbReference type="Proteomes" id="UP000652761"/>
    </source>
</evidence>
<comment type="caution">
    <text evidence="2">The sequence shown here is derived from an EMBL/GenBank/DDBJ whole genome shotgun (WGS) entry which is preliminary data.</text>
</comment>
<dbReference type="PANTHER" id="PTHR46951">
    <property type="entry name" value="BED-TYPE DOMAIN-CONTAINING PROTEIN"/>
    <property type="match status" value="1"/>
</dbReference>
<keyword evidence="3" id="KW-1185">Reference proteome</keyword>
<protein>
    <recommendedName>
        <fullName evidence="4">BED-type domain-containing protein</fullName>
    </recommendedName>
</protein>
<sequence length="914" mass="102513">MAHHEHEEQEVEQAIDPGWAHGTLLDASKRKVKCNWCRKEMFGGIYRLKQHLAGIAGNVSKCPNCPMEVRNEIKAYLKGKKAEKILTTQQQQELQDELSGRQIRRDYDLPIPVDDDEDDDDDPDPEFTAAARASRRSYAEEDERRRGLGTSGAHVSRDDSRTSLPRSTQGPMDAYLYRSRSVKQPGIKQALKGVKSTAKAAKGAIKGIVKWFLHAGVPAHTAESPYFQSMLDAIAEAGPDVALQVQDLISNARFWEKVSYYLKVIEPLVLILRMVDGDDKNDMGYLYEAMDKAKEKLRERNPKAYRKWWAIIDKRWEMTLHHDLHAAGYFFNPRIQYKDDVHNDGEVMRGTINVITRIARSMNERLDAVAEVERYKMKVGIYGGYDMTYAAQRLSPDVDELLNEEHPLHAWVETRAEGELADFHPDDRLVQACEGDVLLEEHVPERAERPELRRSSTVHDTSISSSQPELRRSTSQLEPKRKKDKGKKKAKPNKERRTEEPRRKSQEGEEDSPEAETHIGQPFSEAPPLPSHLARLYEAEKLHYERRKKKSTKEKEKTVGSDDSTQSPDDDDGAAAGIGATGGYGLGGIMSGYEDYSQPPQQQQGSQGEAQQQHGGYEGQQRQAYPPFFSPPKLPYSDISSSSGPSYLGNIQTTGYGSFFPPGHSGESSSQQATTPRGIQRGFQDIANSLFGFGYTQYGGHEYVPPIQSHEGRPDSIGVSRLHRPDPTRVGVGWMTICISIRSIFCIPMRSFLGLSKCAANGGTSSIERSRCSDVIMYHRNLSLCWLMPLQLHPSRFCSSTLGEDGDNRSLLSLAHLWIVMCLWVRLPLLLQRSNLPPILLPLPTGYQNRSGRMSTVSEWDAPATAASGPGGNFQDDIAAATDSKFCLSTKTSCCYWNEIPRPEKDGEKEILCL</sequence>
<evidence type="ECO:0000256" key="1">
    <source>
        <dbReference type="SAM" id="MobiDB-lite"/>
    </source>
</evidence>
<name>A0A843TM38_COLES</name>
<evidence type="ECO:0008006" key="4">
    <source>
        <dbReference type="Google" id="ProtNLM"/>
    </source>
</evidence>
<feature type="compositionally biased region" description="Basic residues" evidence="1">
    <location>
        <begin position="480"/>
        <end position="491"/>
    </location>
</feature>
<feature type="region of interest" description="Disordered" evidence="1">
    <location>
        <begin position="441"/>
        <end position="677"/>
    </location>
</feature>
<dbReference type="EMBL" id="NMUH01000071">
    <property type="protein sequence ID" value="MQL70533.1"/>
    <property type="molecule type" value="Genomic_DNA"/>
</dbReference>
<feature type="region of interest" description="Disordered" evidence="1">
    <location>
        <begin position="88"/>
        <end position="171"/>
    </location>
</feature>
<reference evidence="2" key="1">
    <citation type="submission" date="2017-07" db="EMBL/GenBank/DDBJ databases">
        <title>Taro Niue Genome Assembly and Annotation.</title>
        <authorList>
            <person name="Atibalentja N."/>
            <person name="Keating K."/>
            <person name="Fields C.J."/>
        </authorList>
    </citation>
    <scope>NUCLEOTIDE SEQUENCE</scope>
    <source>
        <strain evidence="2">Niue_2</strain>
        <tissue evidence="2">Leaf</tissue>
    </source>
</reference>
<dbReference type="SUPFAM" id="SSF53098">
    <property type="entry name" value="Ribonuclease H-like"/>
    <property type="match status" value="1"/>
</dbReference>
<dbReference type="InterPro" id="IPR012337">
    <property type="entry name" value="RNaseH-like_sf"/>
</dbReference>
<feature type="compositionally biased region" description="Low complexity" evidence="1">
    <location>
        <begin position="598"/>
        <end position="615"/>
    </location>
</feature>
<feature type="compositionally biased region" description="Low complexity" evidence="1">
    <location>
        <begin position="635"/>
        <end position="651"/>
    </location>
</feature>
<organism evidence="2 3">
    <name type="scientific">Colocasia esculenta</name>
    <name type="common">Wild taro</name>
    <name type="synonym">Arum esculentum</name>
    <dbReference type="NCBI Taxonomy" id="4460"/>
    <lineage>
        <taxon>Eukaryota</taxon>
        <taxon>Viridiplantae</taxon>
        <taxon>Streptophyta</taxon>
        <taxon>Embryophyta</taxon>
        <taxon>Tracheophyta</taxon>
        <taxon>Spermatophyta</taxon>
        <taxon>Magnoliopsida</taxon>
        <taxon>Liliopsida</taxon>
        <taxon>Araceae</taxon>
        <taxon>Aroideae</taxon>
        <taxon>Colocasieae</taxon>
        <taxon>Colocasia</taxon>
    </lineage>
</organism>
<dbReference type="AlphaFoldDB" id="A0A843TM38"/>
<feature type="compositionally biased region" description="Basic and acidic residues" evidence="1">
    <location>
        <begin position="492"/>
        <end position="507"/>
    </location>
</feature>
<dbReference type="PANTHER" id="PTHR46951:SF2">
    <property type="entry name" value="BED-TYPE DOMAIN-CONTAINING PROTEIN"/>
    <property type="match status" value="1"/>
</dbReference>
<dbReference type="Proteomes" id="UP000652761">
    <property type="component" value="Unassembled WGS sequence"/>
</dbReference>
<feature type="compositionally biased region" description="Polar residues" evidence="1">
    <location>
        <begin position="666"/>
        <end position="677"/>
    </location>
</feature>
<evidence type="ECO:0000313" key="2">
    <source>
        <dbReference type="EMBL" id="MQL70533.1"/>
    </source>
</evidence>
<feature type="compositionally biased region" description="Acidic residues" evidence="1">
    <location>
        <begin position="113"/>
        <end position="125"/>
    </location>
</feature>
<accession>A0A843TM38</accession>
<gene>
    <name evidence="2" type="ORF">Taro_002833</name>
</gene>
<proteinExistence type="predicted"/>
<feature type="compositionally biased region" description="Basic and acidic residues" evidence="1">
    <location>
        <begin position="441"/>
        <end position="454"/>
    </location>
</feature>